<keyword evidence="3" id="KW-1185">Reference proteome</keyword>
<accession>Q2SLN8</accession>
<feature type="region of interest" description="Disordered" evidence="1">
    <location>
        <begin position="38"/>
        <end position="62"/>
    </location>
</feature>
<proteinExistence type="predicted"/>
<dbReference type="Proteomes" id="UP000000238">
    <property type="component" value="Chromosome"/>
</dbReference>
<evidence type="ECO:0000256" key="1">
    <source>
        <dbReference type="SAM" id="MobiDB-lite"/>
    </source>
</evidence>
<dbReference type="AlphaFoldDB" id="Q2SLN8"/>
<sequence>MLTTLPFISSIQQVMYEYAAIKAQTELLESDEGFKQISGSIHSQSGPNDMYNSASLKQGSCT</sequence>
<dbReference type="KEGG" id="hch:HCH_01580"/>
<evidence type="ECO:0000313" key="3">
    <source>
        <dbReference type="Proteomes" id="UP000000238"/>
    </source>
</evidence>
<dbReference type="HOGENOM" id="CLU_2897921_0_0_6"/>
<protein>
    <submittedName>
        <fullName evidence="2">Uncharacterized protein</fullName>
    </submittedName>
</protein>
<gene>
    <name evidence="2" type="ordered locus">HCH_01580</name>
</gene>
<organism evidence="2 3">
    <name type="scientific">Hahella chejuensis (strain KCTC 2396)</name>
    <dbReference type="NCBI Taxonomy" id="349521"/>
    <lineage>
        <taxon>Bacteria</taxon>
        <taxon>Pseudomonadati</taxon>
        <taxon>Pseudomonadota</taxon>
        <taxon>Gammaproteobacteria</taxon>
        <taxon>Oceanospirillales</taxon>
        <taxon>Hahellaceae</taxon>
        <taxon>Hahella</taxon>
    </lineage>
</organism>
<dbReference type="EMBL" id="CP000155">
    <property type="protein sequence ID" value="ABC28436.1"/>
    <property type="molecule type" value="Genomic_DNA"/>
</dbReference>
<evidence type="ECO:0000313" key="2">
    <source>
        <dbReference type="EMBL" id="ABC28436.1"/>
    </source>
</evidence>
<name>Q2SLN8_HAHCH</name>
<reference evidence="2 3" key="1">
    <citation type="journal article" date="2005" name="Nucleic Acids Res.">
        <title>Genomic blueprint of Hahella chejuensis, a marine microbe producing an algicidal agent.</title>
        <authorList>
            <person name="Jeong H."/>
            <person name="Yim J.H."/>
            <person name="Lee C."/>
            <person name="Choi S.-H."/>
            <person name="Park Y.K."/>
            <person name="Yoon S.H."/>
            <person name="Hur C.-G."/>
            <person name="Kang H.-Y."/>
            <person name="Kim D."/>
            <person name="Lee H.H."/>
            <person name="Park K.H."/>
            <person name="Park S.-H."/>
            <person name="Park H.-S."/>
            <person name="Lee H.K."/>
            <person name="Oh T.K."/>
            <person name="Kim J.F."/>
        </authorList>
    </citation>
    <scope>NUCLEOTIDE SEQUENCE [LARGE SCALE GENOMIC DNA]</scope>
    <source>
        <strain evidence="2 3">KCTC 2396</strain>
    </source>
</reference>